<dbReference type="EMBL" id="CAXAMN010013470">
    <property type="protein sequence ID" value="CAK9040981.1"/>
    <property type="molecule type" value="Genomic_DNA"/>
</dbReference>
<accession>A0ABP0LP57</accession>
<dbReference type="Proteomes" id="UP001642484">
    <property type="component" value="Unassembled WGS sequence"/>
</dbReference>
<evidence type="ECO:0000313" key="3">
    <source>
        <dbReference type="EMBL" id="CAK9040981.1"/>
    </source>
</evidence>
<protein>
    <submittedName>
        <fullName evidence="3">Uncharacterized protein</fullName>
    </submittedName>
</protein>
<keyword evidence="4" id="KW-1185">Reference proteome</keyword>
<feature type="compositionally biased region" description="Basic residues" evidence="1">
    <location>
        <begin position="142"/>
        <end position="151"/>
    </location>
</feature>
<evidence type="ECO:0000313" key="2">
    <source>
        <dbReference type="EMBL" id="CAK9040943.1"/>
    </source>
</evidence>
<reference evidence="3 4" key="1">
    <citation type="submission" date="2024-02" db="EMBL/GenBank/DDBJ databases">
        <authorList>
            <person name="Chen Y."/>
            <person name="Shah S."/>
            <person name="Dougan E. K."/>
            <person name="Thang M."/>
            <person name="Chan C."/>
        </authorList>
    </citation>
    <scope>NUCLEOTIDE SEQUENCE [LARGE SCALE GENOMIC DNA]</scope>
</reference>
<comment type="caution">
    <text evidence="3">The sequence shown here is derived from an EMBL/GenBank/DDBJ whole genome shotgun (WGS) entry which is preliminary data.</text>
</comment>
<feature type="compositionally biased region" description="Basic and acidic residues" evidence="1">
    <location>
        <begin position="124"/>
        <end position="141"/>
    </location>
</feature>
<gene>
    <name evidence="2" type="ORF">CCMP2556_LOCUS22002</name>
    <name evidence="3" type="ORF">CCMP2556_LOCUS22021</name>
</gene>
<proteinExistence type="predicted"/>
<feature type="compositionally biased region" description="Basic and acidic residues" evidence="1">
    <location>
        <begin position="102"/>
        <end position="112"/>
    </location>
</feature>
<evidence type="ECO:0000256" key="1">
    <source>
        <dbReference type="SAM" id="MobiDB-lite"/>
    </source>
</evidence>
<name>A0ABP0LP57_9DINO</name>
<feature type="region of interest" description="Disordered" evidence="1">
    <location>
        <begin position="95"/>
        <end position="151"/>
    </location>
</feature>
<dbReference type="EMBL" id="CAXAMN010013448">
    <property type="protein sequence ID" value="CAK9040943.1"/>
    <property type="molecule type" value="Genomic_DNA"/>
</dbReference>
<evidence type="ECO:0000313" key="4">
    <source>
        <dbReference type="Proteomes" id="UP001642484"/>
    </source>
</evidence>
<sequence>MVSSMSAQRSGAGMSKLIKWVDSSEDLNGQTILSVFTSFSDPGKVLESSWDDSLIRAELSHKDHSLDQARILLLPKMVSPRWAIVKMVFDTQGTSSDCFEEQSGKLSKESKKTARHASHASHAASKDVAKGHAVKSRENALKKHKEKAKTKSGTRNMFFQDVAKSHEKLDHALKSYKDVADKEQQRATEVYEKLGAYKSSIAKLRSPLQQITSQVKELHTKMAKVLQADEKERLEPLNSLEAELGNGKT</sequence>
<organism evidence="3 4">
    <name type="scientific">Durusdinium trenchii</name>
    <dbReference type="NCBI Taxonomy" id="1381693"/>
    <lineage>
        <taxon>Eukaryota</taxon>
        <taxon>Sar</taxon>
        <taxon>Alveolata</taxon>
        <taxon>Dinophyceae</taxon>
        <taxon>Suessiales</taxon>
        <taxon>Symbiodiniaceae</taxon>
        <taxon>Durusdinium</taxon>
    </lineage>
</organism>